<dbReference type="AlphaFoldDB" id="A0A1A9Z6N5"/>
<proteinExistence type="predicted"/>
<dbReference type="InterPro" id="IPR042620">
    <property type="entry name" value="NSUN7"/>
</dbReference>
<reference evidence="2" key="2">
    <citation type="submission" date="2020-05" db="UniProtKB">
        <authorList>
            <consortium name="EnsemblMetazoa"/>
        </authorList>
    </citation>
    <scope>IDENTIFICATION</scope>
    <source>
        <strain evidence="2">IAEA</strain>
    </source>
</reference>
<dbReference type="EnsemblMetazoa" id="GPAI005450-RA">
    <property type="protein sequence ID" value="GPAI005450-PA"/>
    <property type="gene ID" value="GPAI005450"/>
</dbReference>
<organism evidence="2 3">
    <name type="scientific">Glossina pallidipes</name>
    <name type="common">Tsetse fly</name>
    <dbReference type="NCBI Taxonomy" id="7398"/>
    <lineage>
        <taxon>Eukaryota</taxon>
        <taxon>Metazoa</taxon>
        <taxon>Ecdysozoa</taxon>
        <taxon>Arthropoda</taxon>
        <taxon>Hexapoda</taxon>
        <taxon>Insecta</taxon>
        <taxon>Pterygota</taxon>
        <taxon>Neoptera</taxon>
        <taxon>Endopterygota</taxon>
        <taxon>Diptera</taxon>
        <taxon>Brachycera</taxon>
        <taxon>Muscomorpha</taxon>
        <taxon>Hippoboscoidea</taxon>
        <taxon>Glossinidae</taxon>
        <taxon>Glossina</taxon>
    </lineage>
</organism>
<name>A0A1A9Z6N5_GLOPL</name>
<evidence type="ECO:0000256" key="1">
    <source>
        <dbReference type="SAM" id="MobiDB-lite"/>
    </source>
</evidence>
<sequence length="92" mass="10672">MLYELHQRSFQNRSADESQHQDELYKAVNVTDVAECIWKFRTKLAASISRMRIEYCALNLSDLLPIHLQNDKVAKAILNPLVTGWINPFIVK</sequence>
<reference evidence="3" key="1">
    <citation type="submission" date="2014-03" db="EMBL/GenBank/DDBJ databases">
        <authorList>
            <person name="Aksoy S."/>
            <person name="Warren W."/>
            <person name="Wilson R.K."/>
        </authorList>
    </citation>
    <scope>NUCLEOTIDE SEQUENCE [LARGE SCALE GENOMIC DNA]</scope>
    <source>
        <strain evidence="3">IAEA</strain>
    </source>
</reference>
<dbReference type="PANTHER" id="PTHR14663:SF2">
    <property type="entry name" value="METHYLTRANSFERASE NSUN7-RELATED"/>
    <property type="match status" value="1"/>
</dbReference>
<accession>A0A1A9Z6N5</accession>
<protein>
    <submittedName>
        <fullName evidence="2">Uncharacterized protein</fullName>
    </submittedName>
</protein>
<dbReference type="STRING" id="7398.A0A1A9Z6N5"/>
<feature type="region of interest" description="Disordered" evidence="1">
    <location>
        <begin position="1"/>
        <end position="20"/>
    </location>
</feature>
<evidence type="ECO:0000313" key="2">
    <source>
        <dbReference type="EnsemblMetazoa" id="GPAI005450-PA"/>
    </source>
</evidence>
<dbReference type="VEuPathDB" id="VectorBase:GPAI005450"/>
<evidence type="ECO:0000313" key="3">
    <source>
        <dbReference type="Proteomes" id="UP000092445"/>
    </source>
</evidence>
<dbReference type="Proteomes" id="UP000092445">
    <property type="component" value="Unassembled WGS sequence"/>
</dbReference>
<keyword evidence="3" id="KW-1185">Reference proteome</keyword>
<dbReference type="PANTHER" id="PTHR14663">
    <property type="entry name" value="METHYLTRANSFERASE NSUN7-RELATED"/>
    <property type="match status" value="1"/>
</dbReference>